<keyword evidence="1" id="KW-0472">Membrane</keyword>
<feature type="domain" description="PAS" evidence="2">
    <location>
        <begin position="67"/>
        <end position="137"/>
    </location>
</feature>
<feature type="domain" description="GGDEF" evidence="4">
    <location>
        <begin position="215"/>
        <end position="347"/>
    </location>
</feature>
<evidence type="ECO:0000259" key="2">
    <source>
        <dbReference type="PROSITE" id="PS50112"/>
    </source>
</evidence>
<evidence type="ECO:0000259" key="4">
    <source>
        <dbReference type="PROSITE" id="PS50887"/>
    </source>
</evidence>
<dbReference type="CDD" id="cd01949">
    <property type="entry name" value="GGDEF"/>
    <property type="match status" value="1"/>
</dbReference>
<dbReference type="SMART" id="SM00052">
    <property type="entry name" value="EAL"/>
    <property type="match status" value="1"/>
</dbReference>
<dbReference type="NCBIfam" id="TIGR00254">
    <property type="entry name" value="GGDEF"/>
    <property type="match status" value="1"/>
</dbReference>
<dbReference type="PROSITE" id="PS50887">
    <property type="entry name" value="GGDEF"/>
    <property type="match status" value="1"/>
</dbReference>
<dbReference type="STRING" id="1547283.A9C19_03780"/>
<protein>
    <submittedName>
        <fullName evidence="5">Diguanylate cyclase</fullName>
    </submittedName>
</protein>
<dbReference type="PROSITE" id="PS50883">
    <property type="entry name" value="EAL"/>
    <property type="match status" value="1"/>
</dbReference>
<proteinExistence type="predicted"/>
<feature type="transmembrane region" description="Helical" evidence="1">
    <location>
        <begin position="7"/>
        <end position="24"/>
    </location>
</feature>
<dbReference type="Pfam" id="PF13426">
    <property type="entry name" value="PAS_9"/>
    <property type="match status" value="1"/>
</dbReference>
<evidence type="ECO:0000256" key="1">
    <source>
        <dbReference type="SAM" id="Phobius"/>
    </source>
</evidence>
<reference evidence="5 6" key="1">
    <citation type="journal article" date="2016" name="Sci. Rep.">
        <title>Complete genome sequence and transcriptomic analysis of a novel marine strain Bacillus weihaiensis reveals the mechanism of brown algae degradation.</title>
        <authorList>
            <person name="Zhu Y."/>
            <person name="Chen P."/>
            <person name="Bao Y."/>
            <person name="Men Y."/>
            <person name="Zeng Y."/>
            <person name="Yang J."/>
            <person name="Sun J."/>
            <person name="Sun Y."/>
        </authorList>
    </citation>
    <scope>NUCLEOTIDE SEQUENCE [LARGE SCALE GENOMIC DNA]</scope>
    <source>
        <strain evidence="5 6">Alg07</strain>
    </source>
</reference>
<dbReference type="InterPro" id="IPR000160">
    <property type="entry name" value="GGDEF_dom"/>
</dbReference>
<dbReference type="InterPro" id="IPR035965">
    <property type="entry name" value="PAS-like_dom_sf"/>
</dbReference>
<dbReference type="Gene3D" id="3.20.20.450">
    <property type="entry name" value="EAL domain"/>
    <property type="match status" value="1"/>
</dbReference>
<dbReference type="Pfam" id="PF00990">
    <property type="entry name" value="GGDEF"/>
    <property type="match status" value="1"/>
</dbReference>
<dbReference type="RefSeq" id="WP_072578743.1">
    <property type="nucleotide sequence ID" value="NZ_CP016020.1"/>
</dbReference>
<dbReference type="InterPro" id="IPR000014">
    <property type="entry name" value="PAS"/>
</dbReference>
<dbReference type="Gene3D" id="3.30.70.270">
    <property type="match status" value="1"/>
</dbReference>
<dbReference type="SUPFAM" id="SSF55785">
    <property type="entry name" value="PYP-like sensor domain (PAS domain)"/>
    <property type="match status" value="1"/>
</dbReference>
<name>A0A1L3MNN9_9BACI</name>
<dbReference type="SUPFAM" id="SSF55073">
    <property type="entry name" value="Nucleotide cyclase"/>
    <property type="match status" value="1"/>
</dbReference>
<dbReference type="Proteomes" id="UP000181936">
    <property type="component" value="Chromosome"/>
</dbReference>
<dbReference type="OrthoDB" id="9759607at2"/>
<keyword evidence="6" id="KW-1185">Reference proteome</keyword>
<organism evidence="5 6">
    <name type="scientific">Bacillus weihaiensis</name>
    <dbReference type="NCBI Taxonomy" id="1547283"/>
    <lineage>
        <taxon>Bacteria</taxon>
        <taxon>Bacillati</taxon>
        <taxon>Bacillota</taxon>
        <taxon>Bacilli</taxon>
        <taxon>Bacillales</taxon>
        <taxon>Bacillaceae</taxon>
        <taxon>Bacillus</taxon>
    </lineage>
</organism>
<dbReference type="PROSITE" id="PS50112">
    <property type="entry name" value="PAS"/>
    <property type="match status" value="1"/>
</dbReference>
<dbReference type="KEGG" id="bwh:A9C19_03780"/>
<sequence>MKYTWRITLTLVLLVVNFIIFSQLNLEKYIIQVIVVNLANVCIGWIIGFQLDKYIHSRKEFGLTQKTLLDYAFALESVPIGIGITNDKGQFEYVNKSHQNLYGYSAEELLNMTWRQCYSRDNLRKLETSIPPLLKDGKWKGETIGIRKDGSTFPQEIHLSIIEGTNKVICVVRDISEQQQYLANIKYVAEHDVLTNLPNRRKLLVDLSENKKGSVDTSILYIDLDRFKMVNDTLGHKYGDELLVMVAKRLLSIQNEYGRVYHLGGDEFIVLIQNGHHDYIENMAIELISLFKEPYLIFGKNVMITASIGICRYSEDTTNYDELIKLADTAMLHAKMDGKNTYKFFDNELKIRLERESIIEHALRKAIANHEFFIHYQPKWNLVDSSLVGFEALIRWKNPSLGMVSPAEFIPIAEDTGLITDIGNWIIDHVLCQMSKWRSKGLPLVKVSVNVSQRQFKDNKLVSYIEKCLGDHRIDAELLEIEITESLIADFNLIIPQLHALRDRGVGISIDDFGTGYSSLNFINDLPIDTLKIDQSFIRGLVDNEKNSLLVKAIIDIGNTLNLTIVAEGIETEEQLTKLVELNCTLGQGYLLGKPLGVLEVESSYLNRASSSF</sequence>
<dbReference type="InterPro" id="IPR052155">
    <property type="entry name" value="Biofilm_reg_signaling"/>
</dbReference>
<dbReference type="CDD" id="cd00130">
    <property type="entry name" value="PAS"/>
    <property type="match status" value="1"/>
</dbReference>
<evidence type="ECO:0000313" key="6">
    <source>
        <dbReference type="Proteomes" id="UP000181936"/>
    </source>
</evidence>
<evidence type="ECO:0000313" key="5">
    <source>
        <dbReference type="EMBL" id="APH03950.1"/>
    </source>
</evidence>
<dbReference type="SMART" id="SM00091">
    <property type="entry name" value="PAS"/>
    <property type="match status" value="1"/>
</dbReference>
<dbReference type="CDD" id="cd01948">
    <property type="entry name" value="EAL"/>
    <property type="match status" value="1"/>
</dbReference>
<dbReference type="Gene3D" id="3.30.450.20">
    <property type="entry name" value="PAS domain"/>
    <property type="match status" value="1"/>
</dbReference>
<feature type="domain" description="EAL" evidence="3">
    <location>
        <begin position="356"/>
        <end position="609"/>
    </location>
</feature>
<evidence type="ECO:0000259" key="3">
    <source>
        <dbReference type="PROSITE" id="PS50883"/>
    </source>
</evidence>
<gene>
    <name evidence="5" type="ORF">A9C19_03780</name>
</gene>
<keyword evidence="1" id="KW-0812">Transmembrane</keyword>
<dbReference type="EMBL" id="CP016020">
    <property type="protein sequence ID" value="APH03950.1"/>
    <property type="molecule type" value="Genomic_DNA"/>
</dbReference>
<dbReference type="AlphaFoldDB" id="A0A1L3MNN9"/>
<dbReference type="InterPro" id="IPR001633">
    <property type="entry name" value="EAL_dom"/>
</dbReference>
<dbReference type="InterPro" id="IPR043128">
    <property type="entry name" value="Rev_trsase/Diguanyl_cyclase"/>
</dbReference>
<dbReference type="NCBIfam" id="TIGR00229">
    <property type="entry name" value="sensory_box"/>
    <property type="match status" value="1"/>
</dbReference>
<dbReference type="InterPro" id="IPR035919">
    <property type="entry name" value="EAL_sf"/>
</dbReference>
<accession>A0A1L3MNN9</accession>
<dbReference type="SMART" id="SM00267">
    <property type="entry name" value="GGDEF"/>
    <property type="match status" value="1"/>
</dbReference>
<dbReference type="PANTHER" id="PTHR44757:SF2">
    <property type="entry name" value="BIOFILM ARCHITECTURE MAINTENANCE PROTEIN MBAA"/>
    <property type="match status" value="1"/>
</dbReference>
<feature type="transmembrane region" description="Helical" evidence="1">
    <location>
        <begin position="30"/>
        <end position="49"/>
    </location>
</feature>
<dbReference type="SUPFAM" id="SSF141868">
    <property type="entry name" value="EAL domain-like"/>
    <property type="match status" value="1"/>
</dbReference>
<keyword evidence="1" id="KW-1133">Transmembrane helix</keyword>
<dbReference type="Pfam" id="PF00563">
    <property type="entry name" value="EAL"/>
    <property type="match status" value="1"/>
</dbReference>
<dbReference type="PANTHER" id="PTHR44757">
    <property type="entry name" value="DIGUANYLATE CYCLASE DGCP"/>
    <property type="match status" value="1"/>
</dbReference>
<dbReference type="InterPro" id="IPR029787">
    <property type="entry name" value="Nucleotide_cyclase"/>
</dbReference>